<reference evidence="1 3" key="1">
    <citation type="submission" date="2008-03" db="EMBL/GenBank/DDBJ databases">
        <title>Annotation of Ixodes scapularis.</title>
        <authorList>
            <consortium name="Ixodes scapularis Genome Project Consortium"/>
            <person name="Caler E."/>
            <person name="Hannick L.I."/>
            <person name="Bidwell S."/>
            <person name="Joardar V."/>
            <person name="Thiagarajan M."/>
            <person name="Amedeo P."/>
            <person name="Galinsky K.J."/>
            <person name="Schobel S."/>
            <person name="Inman J."/>
            <person name="Hostetler J."/>
            <person name="Miller J."/>
            <person name="Hammond M."/>
            <person name="Megy K."/>
            <person name="Lawson D."/>
            <person name="Kodira C."/>
            <person name="Sutton G."/>
            <person name="Meyer J."/>
            <person name="Hill C.A."/>
            <person name="Birren B."/>
            <person name="Nene V."/>
            <person name="Collins F."/>
            <person name="Alarcon-Chaidez F."/>
            <person name="Wikel S."/>
            <person name="Strausberg R."/>
        </authorList>
    </citation>
    <scope>NUCLEOTIDE SEQUENCE [LARGE SCALE GENOMIC DNA]</scope>
    <source>
        <strain evidence="3">Wikel</strain>
        <strain evidence="1">Wikel colony</strain>
    </source>
</reference>
<keyword evidence="3" id="KW-1185">Reference proteome</keyword>
<dbReference type="AlphaFoldDB" id="B7Q252"/>
<dbReference type="InParanoid" id="B7Q252"/>
<sequence>MDQKSGGIDGQSCGQGDVNRVGSSILNVVAVMAAVAAKKTLSGMLMDQSRRLLTRVAGGEGGKRHGERLLVSTEAVSD</sequence>
<dbReference type="EnsemblMetazoa" id="ISCW009291-RA">
    <property type="protein sequence ID" value="ISCW009291-PA"/>
    <property type="gene ID" value="ISCW009291"/>
</dbReference>
<dbReference type="Proteomes" id="UP000001555">
    <property type="component" value="Unassembled WGS sequence"/>
</dbReference>
<proteinExistence type="predicted"/>
<dbReference type="EMBL" id="DS841411">
    <property type="protein sequence ID" value="EEC12924.1"/>
    <property type="molecule type" value="Genomic_DNA"/>
</dbReference>
<dbReference type="PaxDb" id="6945-B7Q252"/>
<organism>
    <name type="scientific">Ixodes scapularis</name>
    <name type="common">Black-legged tick</name>
    <name type="synonym">Deer tick</name>
    <dbReference type="NCBI Taxonomy" id="6945"/>
    <lineage>
        <taxon>Eukaryota</taxon>
        <taxon>Metazoa</taxon>
        <taxon>Ecdysozoa</taxon>
        <taxon>Arthropoda</taxon>
        <taxon>Chelicerata</taxon>
        <taxon>Arachnida</taxon>
        <taxon>Acari</taxon>
        <taxon>Parasitiformes</taxon>
        <taxon>Ixodida</taxon>
        <taxon>Ixodoidea</taxon>
        <taxon>Ixodidae</taxon>
        <taxon>Ixodinae</taxon>
        <taxon>Ixodes</taxon>
    </lineage>
</organism>
<evidence type="ECO:0000313" key="1">
    <source>
        <dbReference type="EMBL" id="EEC12924.1"/>
    </source>
</evidence>
<evidence type="ECO:0000313" key="2">
    <source>
        <dbReference type="EnsemblMetazoa" id="ISCW009291-PA"/>
    </source>
</evidence>
<dbReference type="VEuPathDB" id="VectorBase:ISCI009291"/>
<dbReference type="EMBL" id="ABJB010386136">
    <property type="status" value="NOT_ANNOTATED_CDS"/>
    <property type="molecule type" value="Genomic_DNA"/>
</dbReference>
<dbReference type="VEuPathDB" id="VectorBase:ISCW009291"/>
<dbReference type="HOGENOM" id="CLU_2624746_0_0_1"/>
<protein>
    <submittedName>
        <fullName evidence="1 2">Uncharacterized protein</fullName>
    </submittedName>
</protein>
<accession>B7Q252</accession>
<name>B7Q252_IXOSC</name>
<evidence type="ECO:0000313" key="3">
    <source>
        <dbReference type="Proteomes" id="UP000001555"/>
    </source>
</evidence>
<reference evidence="2" key="2">
    <citation type="submission" date="2020-05" db="UniProtKB">
        <authorList>
            <consortium name="EnsemblMetazoa"/>
        </authorList>
    </citation>
    <scope>IDENTIFICATION</scope>
    <source>
        <strain evidence="2">wikel</strain>
    </source>
</reference>
<gene>
    <name evidence="1" type="ORF">IscW_ISCW009291</name>
</gene>